<reference evidence="3" key="1">
    <citation type="journal article" date="2019" name="Int. J. Syst. Evol. Microbiol.">
        <title>The Global Catalogue of Microorganisms (GCM) 10K type strain sequencing project: providing services to taxonomists for standard genome sequencing and annotation.</title>
        <authorList>
            <consortium name="The Broad Institute Genomics Platform"/>
            <consortium name="The Broad Institute Genome Sequencing Center for Infectious Disease"/>
            <person name="Wu L."/>
            <person name="Ma J."/>
        </authorList>
    </citation>
    <scope>NUCLEOTIDE SEQUENCE [LARGE SCALE GENOMIC DNA]</scope>
    <source>
        <strain evidence="3">JCM 17975</strain>
    </source>
</reference>
<gene>
    <name evidence="2" type="ORF">GCM10023198_57750</name>
</gene>
<sequence>MLVWNKKTVAVAAAYSVGPQAWLAEFEVAFEQVAARFARRDARGAARDLLAGLVAPLERKNCWTIAEHAGHESPHRLQHLLGRAVWDANAVRDDVRDYVRARLADSEAVLVVDETGDLKKGTKSVGVQRQYTGTAGRVENAQVAVFLTYAAQRGHTFIDRRLYLPESWASDPDRRHEAGVPDEAGFATKPHLAAQMITDALAAGTPARWVAGDEVYGADPHLRSTCRRLGLGYVLAIGCNRAVATGAGPLRADKATSLVPTDAWARMSCGDGSKGRRWYSWAVLELEPEPDGPDLGSGHHALLVRRNDTTGELAWYRCWTPRHVAIGDLVHVAGRRWTVEENFQAAKSHAGLDEHQVRRWDSWHRWTTLAMLGHALLTVLAVTMNDVEPIDDAAGLIAVTVGEGRRLFAALVATVSTTIERVLAWSRWRRRRQHRARRAHYQRREGSITAAHRPDLRL</sequence>
<dbReference type="NCBIfam" id="NF033540">
    <property type="entry name" value="transpos_IS701"/>
    <property type="match status" value="1"/>
</dbReference>
<organism evidence="2 3">
    <name type="scientific">Promicromonospora umidemergens</name>
    <dbReference type="NCBI Taxonomy" id="629679"/>
    <lineage>
        <taxon>Bacteria</taxon>
        <taxon>Bacillati</taxon>
        <taxon>Actinomycetota</taxon>
        <taxon>Actinomycetes</taxon>
        <taxon>Micrococcales</taxon>
        <taxon>Promicromonosporaceae</taxon>
        <taxon>Promicromonospora</taxon>
    </lineage>
</organism>
<feature type="domain" description="Transposase IS701-like DDE" evidence="1">
    <location>
        <begin position="34"/>
        <end position="249"/>
    </location>
</feature>
<evidence type="ECO:0000313" key="3">
    <source>
        <dbReference type="Proteomes" id="UP001500843"/>
    </source>
</evidence>
<comment type="caution">
    <text evidence="2">The sequence shown here is derived from an EMBL/GenBank/DDBJ whole genome shotgun (WGS) entry which is preliminary data.</text>
</comment>
<dbReference type="PANTHER" id="PTHR33627:SF1">
    <property type="entry name" value="TRANSPOSASE"/>
    <property type="match status" value="1"/>
</dbReference>
<proteinExistence type="predicted"/>
<dbReference type="Proteomes" id="UP001500843">
    <property type="component" value="Unassembled WGS sequence"/>
</dbReference>
<dbReference type="SUPFAM" id="SSF53098">
    <property type="entry name" value="Ribonuclease H-like"/>
    <property type="match status" value="1"/>
</dbReference>
<name>A0ABP8YBG8_9MICO</name>
<accession>A0ABP8YBG8</accession>
<dbReference type="InterPro" id="IPR039365">
    <property type="entry name" value="IS701-like"/>
</dbReference>
<keyword evidence="3" id="KW-1185">Reference proteome</keyword>
<evidence type="ECO:0000313" key="2">
    <source>
        <dbReference type="EMBL" id="GAA4725137.1"/>
    </source>
</evidence>
<dbReference type="Pfam" id="PF13546">
    <property type="entry name" value="DDE_5"/>
    <property type="match status" value="1"/>
</dbReference>
<evidence type="ECO:0000259" key="1">
    <source>
        <dbReference type="Pfam" id="PF13546"/>
    </source>
</evidence>
<dbReference type="InterPro" id="IPR038721">
    <property type="entry name" value="IS701-like_DDE_dom"/>
</dbReference>
<dbReference type="PANTHER" id="PTHR33627">
    <property type="entry name" value="TRANSPOSASE"/>
    <property type="match status" value="1"/>
</dbReference>
<dbReference type="InterPro" id="IPR012337">
    <property type="entry name" value="RNaseH-like_sf"/>
</dbReference>
<protein>
    <recommendedName>
        <fullName evidence="1">Transposase IS701-like DDE domain-containing protein</fullName>
    </recommendedName>
</protein>
<dbReference type="EMBL" id="BAABHM010000037">
    <property type="protein sequence ID" value="GAA4725137.1"/>
    <property type="molecule type" value="Genomic_DNA"/>
</dbReference>